<organism evidence="2 3">
    <name type="scientific">Thalassiosira oceanica</name>
    <name type="common">Marine diatom</name>
    <dbReference type="NCBI Taxonomy" id="159749"/>
    <lineage>
        <taxon>Eukaryota</taxon>
        <taxon>Sar</taxon>
        <taxon>Stramenopiles</taxon>
        <taxon>Ochrophyta</taxon>
        <taxon>Bacillariophyta</taxon>
        <taxon>Coscinodiscophyceae</taxon>
        <taxon>Thalassiosirophycidae</taxon>
        <taxon>Thalassiosirales</taxon>
        <taxon>Thalassiosiraceae</taxon>
        <taxon>Thalassiosira</taxon>
    </lineage>
</organism>
<keyword evidence="1" id="KW-1133">Transmembrane helix</keyword>
<keyword evidence="1" id="KW-0472">Membrane</keyword>
<sequence length="166" mass="19035">MFQQRELDYYGVTVEKESITAVTPSAYLESLTTKRRLAKEKLQAAEEDQYAFCWPWNLTSPVSSGTKRHQVERLYSNSQKTIFIKKATHSAAKYLGEFFGLERDNSLHLDRYGEPMFNYAPNIGGLNFYVKGGRLNRAMEVVVVLISVGVLCIVIVHRQILRAYFT</sequence>
<evidence type="ECO:0000313" key="3">
    <source>
        <dbReference type="Proteomes" id="UP000266841"/>
    </source>
</evidence>
<keyword evidence="3" id="KW-1185">Reference proteome</keyword>
<comment type="caution">
    <text evidence="2">The sequence shown here is derived from an EMBL/GenBank/DDBJ whole genome shotgun (WGS) entry which is preliminary data.</text>
</comment>
<protein>
    <submittedName>
        <fullName evidence="2">Uncharacterized protein</fullName>
    </submittedName>
</protein>
<proteinExistence type="predicted"/>
<reference evidence="2 3" key="1">
    <citation type="journal article" date="2012" name="Genome Biol.">
        <title>Genome and low-iron response of an oceanic diatom adapted to chronic iron limitation.</title>
        <authorList>
            <person name="Lommer M."/>
            <person name="Specht M."/>
            <person name="Roy A.S."/>
            <person name="Kraemer L."/>
            <person name="Andreson R."/>
            <person name="Gutowska M.A."/>
            <person name="Wolf J."/>
            <person name="Bergner S.V."/>
            <person name="Schilhabel M.B."/>
            <person name="Klostermeier U.C."/>
            <person name="Beiko R.G."/>
            <person name="Rosenstiel P."/>
            <person name="Hippler M."/>
            <person name="Laroche J."/>
        </authorList>
    </citation>
    <scope>NUCLEOTIDE SEQUENCE [LARGE SCALE GENOMIC DNA]</scope>
    <source>
        <strain evidence="2 3">CCMP1005</strain>
    </source>
</reference>
<name>K0SGE2_THAOC</name>
<dbReference type="AlphaFoldDB" id="K0SGE2"/>
<dbReference type="EMBL" id="AGNL01017694">
    <property type="protein sequence ID" value="EJK64059.1"/>
    <property type="molecule type" value="Genomic_DNA"/>
</dbReference>
<accession>K0SGE2</accession>
<keyword evidence="1" id="KW-0812">Transmembrane</keyword>
<evidence type="ECO:0000313" key="2">
    <source>
        <dbReference type="EMBL" id="EJK64059.1"/>
    </source>
</evidence>
<feature type="transmembrane region" description="Helical" evidence="1">
    <location>
        <begin position="141"/>
        <end position="160"/>
    </location>
</feature>
<dbReference type="Proteomes" id="UP000266841">
    <property type="component" value="Unassembled WGS sequence"/>
</dbReference>
<gene>
    <name evidence="2" type="ORF">THAOC_15244</name>
</gene>
<evidence type="ECO:0000256" key="1">
    <source>
        <dbReference type="SAM" id="Phobius"/>
    </source>
</evidence>